<feature type="compositionally biased region" description="Polar residues" evidence="1">
    <location>
        <begin position="199"/>
        <end position="217"/>
    </location>
</feature>
<dbReference type="AlphaFoldDB" id="A0AAV1M3E4"/>
<proteinExistence type="predicted"/>
<organism evidence="2 3">
    <name type="scientific">Parnassius mnemosyne</name>
    <name type="common">clouded apollo</name>
    <dbReference type="NCBI Taxonomy" id="213953"/>
    <lineage>
        <taxon>Eukaryota</taxon>
        <taxon>Metazoa</taxon>
        <taxon>Ecdysozoa</taxon>
        <taxon>Arthropoda</taxon>
        <taxon>Hexapoda</taxon>
        <taxon>Insecta</taxon>
        <taxon>Pterygota</taxon>
        <taxon>Neoptera</taxon>
        <taxon>Endopterygota</taxon>
        <taxon>Lepidoptera</taxon>
        <taxon>Glossata</taxon>
        <taxon>Ditrysia</taxon>
        <taxon>Papilionoidea</taxon>
        <taxon>Papilionidae</taxon>
        <taxon>Parnassiinae</taxon>
        <taxon>Parnassini</taxon>
        <taxon>Parnassius</taxon>
        <taxon>Driopa</taxon>
    </lineage>
</organism>
<dbReference type="EMBL" id="CAVLGL010000126">
    <property type="protein sequence ID" value="CAK1600927.1"/>
    <property type="molecule type" value="Genomic_DNA"/>
</dbReference>
<evidence type="ECO:0000313" key="3">
    <source>
        <dbReference type="Proteomes" id="UP001314205"/>
    </source>
</evidence>
<comment type="caution">
    <text evidence="2">The sequence shown here is derived from an EMBL/GenBank/DDBJ whole genome shotgun (WGS) entry which is preliminary data.</text>
</comment>
<feature type="compositionally biased region" description="Pro residues" evidence="1">
    <location>
        <begin position="123"/>
        <end position="133"/>
    </location>
</feature>
<evidence type="ECO:0000256" key="1">
    <source>
        <dbReference type="SAM" id="MobiDB-lite"/>
    </source>
</evidence>
<sequence>MRPVLDRPLMERDLFVPERSRVLPPYSQLPRRIGSIPATGAALGAGEAVSPPSVDSVPLPRRNLASRRRTSPQLEEDELQEQKRLKAGSDSLSESASPSNLTSTSLPFEKREIPPITRRNTPPDSPSPPPNTPPVGMIDIQEFEEQDPEGERAWDNTSYATLPPIQQEPTPGPSSAPHSYAGAAAAPRMAPPSPPLSAQTPDQTTGRQTAKSENLTG</sequence>
<evidence type="ECO:0000313" key="2">
    <source>
        <dbReference type="EMBL" id="CAK1600927.1"/>
    </source>
</evidence>
<feature type="compositionally biased region" description="Low complexity" evidence="1">
    <location>
        <begin position="49"/>
        <end position="58"/>
    </location>
</feature>
<accession>A0AAV1M3E4</accession>
<gene>
    <name evidence="2" type="ORF">PARMNEM_LOCUS19621</name>
</gene>
<keyword evidence="3" id="KW-1185">Reference proteome</keyword>
<dbReference type="Proteomes" id="UP001314205">
    <property type="component" value="Unassembled WGS sequence"/>
</dbReference>
<feature type="compositionally biased region" description="Low complexity" evidence="1">
    <location>
        <begin position="173"/>
        <end position="188"/>
    </location>
</feature>
<feature type="compositionally biased region" description="Polar residues" evidence="1">
    <location>
        <begin position="90"/>
        <end position="106"/>
    </location>
</feature>
<feature type="region of interest" description="Disordered" evidence="1">
    <location>
        <begin position="43"/>
        <end position="217"/>
    </location>
</feature>
<name>A0AAV1M3E4_9NEOP</name>
<protein>
    <submittedName>
        <fullName evidence="2">Uncharacterized protein</fullName>
    </submittedName>
</protein>
<reference evidence="2 3" key="1">
    <citation type="submission" date="2023-11" db="EMBL/GenBank/DDBJ databases">
        <authorList>
            <person name="Hedman E."/>
            <person name="Englund M."/>
            <person name="Stromberg M."/>
            <person name="Nyberg Akerstrom W."/>
            <person name="Nylinder S."/>
            <person name="Jareborg N."/>
            <person name="Kallberg Y."/>
            <person name="Kronander E."/>
        </authorList>
    </citation>
    <scope>NUCLEOTIDE SEQUENCE [LARGE SCALE GENOMIC DNA]</scope>
</reference>